<feature type="domain" description="Myosin motor" evidence="15">
    <location>
        <begin position="79"/>
        <end position="750"/>
    </location>
</feature>
<dbReference type="Gene3D" id="1.20.58.530">
    <property type="match status" value="1"/>
</dbReference>
<dbReference type="SUPFAM" id="SSF54236">
    <property type="entry name" value="Ubiquitin-like"/>
    <property type="match status" value="2"/>
</dbReference>
<dbReference type="InterPro" id="IPR027417">
    <property type="entry name" value="P-loop_NTPase"/>
</dbReference>
<evidence type="ECO:0000256" key="3">
    <source>
        <dbReference type="ARBA" id="ARBA00022490"/>
    </source>
</evidence>
<dbReference type="Proteomes" id="UP000001819">
    <property type="component" value="Chromosome 4"/>
</dbReference>
<keyword evidence="16" id="KW-1185">Reference proteome</keyword>
<keyword evidence="8 10" id="KW-0505">Motor protein</keyword>
<dbReference type="FunFam" id="1.10.10.820:FF:000001">
    <property type="entry name" value="Myosin heavy chain"/>
    <property type="match status" value="1"/>
</dbReference>
<dbReference type="GO" id="GO:0009888">
    <property type="term" value="P:tissue development"/>
    <property type="evidence" value="ECO:0007669"/>
    <property type="project" value="UniProtKB-ARBA"/>
</dbReference>
<keyword evidence="11" id="KW-0175">Coiled coil</keyword>
<dbReference type="InterPro" id="IPR041794">
    <property type="entry name" value="MyoVII_FERM_C2"/>
</dbReference>
<comment type="subcellular location">
    <subcellularLocation>
        <location evidence="1">Cytoplasm</location>
    </subcellularLocation>
</comment>
<feature type="domain" description="FERM" evidence="13">
    <location>
        <begin position="1276"/>
        <end position="1584"/>
    </location>
</feature>
<dbReference type="InterPro" id="IPR029071">
    <property type="entry name" value="Ubiquitin-like_domsf"/>
</dbReference>
<dbReference type="Gene3D" id="1.10.10.820">
    <property type="match status" value="1"/>
</dbReference>
<dbReference type="Pfam" id="PF00784">
    <property type="entry name" value="MyTH4"/>
    <property type="match status" value="2"/>
</dbReference>
<dbReference type="Pfam" id="PF21998">
    <property type="entry name" value="FERM_C1_MyoVII"/>
    <property type="match status" value="1"/>
</dbReference>
<dbReference type="SMART" id="SM00015">
    <property type="entry name" value="IQ"/>
    <property type="match status" value="3"/>
</dbReference>
<dbReference type="SUPFAM" id="SSF47031">
    <property type="entry name" value="Second domain of FERM"/>
    <property type="match status" value="2"/>
</dbReference>
<keyword evidence="4" id="KW-0677">Repeat</keyword>
<dbReference type="PROSITE" id="PS50096">
    <property type="entry name" value="IQ"/>
    <property type="match status" value="2"/>
</dbReference>
<keyword evidence="9 10" id="KW-0009">Actin-binding</keyword>
<dbReference type="GO" id="GO:0016459">
    <property type="term" value="C:myosin complex"/>
    <property type="evidence" value="ECO:0007669"/>
    <property type="project" value="UniProtKB-KW"/>
</dbReference>
<dbReference type="Gene3D" id="1.20.120.720">
    <property type="entry name" value="Myosin VI head, motor domain, U50 subdomain"/>
    <property type="match status" value="1"/>
</dbReference>
<evidence type="ECO:0000259" key="15">
    <source>
        <dbReference type="PROSITE" id="PS51456"/>
    </source>
</evidence>
<dbReference type="InterPro" id="IPR036961">
    <property type="entry name" value="Kinesin_motor_dom_sf"/>
</dbReference>
<evidence type="ECO:0000256" key="9">
    <source>
        <dbReference type="ARBA" id="ARBA00023203"/>
    </source>
</evidence>
<dbReference type="InterPro" id="IPR014352">
    <property type="entry name" value="FERM/acyl-CoA-bd_prot_sf"/>
</dbReference>
<dbReference type="CDD" id="cd13199">
    <property type="entry name" value="FERM_C2_MyoVII"/>
    <property type="match status" value="1"/>
</dbReference>
<evidence type="ECO:0000256" key="6">
    <source>
        <dbReference type="ARBA" id="ARBA00022840"/>
    </source>
</evidence>
<evidence type="ECO:0000256" key="11">
    <source>
        <dbReference type="SAM" id="Coils"/>
    </source>
</evidence>
<evidence type="ECO:0000256" key="1">
    <source>
        <dbReference type="ARBA" id="ARBA00004496"/>
    </source>
</evidence>
<dbReference type="Gene3D" id="3.40.850.10">
    <property type="entry name" value="Kinesin motor domain"/>
    <property type="match status" value="1"/>
</dbReference>
<evidence type="ECO:0000256" key="4">
    <source>
        <dbReference type="ARBA" id="ARBA00022737"/>
    </source>
</evidence>
<dbReference type="SMART" id="SM00295">
    <property type="entry name" value="B41"/>
    <property type="match status" value="2"/>
</dbReference>
<dbReference type="InterPro" id="IPR011993">
    <property type="entry name" value="PH-like_dom_sf"/>
</dbReference>
<dbReference type="GO" id="GO:0071944">
    <property type="term" value="C:cell periphery"/>
    <property type="evidence" value="ECO:0007669"/>
    <property type="project" value="UniProtKB-ARBA"/>
</dbReference>
<dbReference type="InterPro" id="IPR057130">
    <property type="entry name" value="Myosin_VII_N"/>
</dbReference>
<feature type="region of interest" description="Actin-binding" evidence="10">
    <location>
        <begin position="628"/>
        <end position="650"/>
    </location>
</feature>
<accession>A0A6I8W089</accession>
<dbReference type="Gene3D" id="2.30.29.30">
    <property type="entry name" value="Pleckstrin-homology domain (PH domain)/Phosphotyrosine-binding domain (PTB)"/>
    <property type="match status" value="2"/>
</dbReference>
<dbReference type="InterPro" id="IPR036106">
    <property type="entry name" value="MYSc_Myo7"/>
</dbReference>
<dbReference type="InterPro" id="IPR000299">
    <property type="entry name" value="FERM_domain"/>
</dbReference>
<evidence type="ECO:0000313" key="17">
    <source>
        <dbReference type="RefSeq" id="XP_033236678.1"/>
    </source>
</evidence>
<feature type="domain" description="MyTH4" evidence="14">
    <location>
        <begin position="1063"/>
        <end position="1271"/>
    </location>
</feature>
<dbReference type="GO" id="GO:0009887">
    <property type="term" value="P:animal organ morphogenesis"/>
    <property type="evidence" value="ECO:0007669"/>
    <property type="project" value="UniProtKB-ARBA"/>
</dbReference>
<dbReference type="SMART" id="SM00139">
    <property type="entry name" value="MyTH4"/>
    <property type="match status" value="2"/>
</dbReference>
<comment type="similarity">
    <text evidence="2 10">Belongs to the TRAFAC class myosin-kinesin ATPase superfamily. Myosin family.</text>
</comment>
<dbReference type="CDD" id="cd17093">
    <property type="entry name" value="FERM2_F1_Myosin-VII"/>
    <property type="match status" value="1"/>
</dbReference>
<keyword evidence="5 10" id="KW-0547">Nucleotide-binding</keyword>
<feature type="domain" description="MyTH4" evidence="14">
    <location>
        <begin position="1708"/>
        <end position="1853"/>
    </location>
</feature>
<dbReference type="InterPro" id="IPR019748">
    <property type="entry name" value="FERM_central"/>
</dbReference>
<dbReference type="GO" id="GO:0003779">
    <property type="term" value="F:actin binding"/>
    <property type="evidence" value="ECO:0007669"/>
    <property type="project" value="UniProtKB-KW"/>
</dbReference>
<dbReference type="InterPro" id="IPR000857">
    <property type="entry name" value="MyTH4_dom"/>
</dbReference>
<dbReference type="Gene3D" id="2.30.30.40">
    <property type="entry name" value="SH3 Domains"/>
    <property type="match status" value="1"/>
</dbReference>
<dbReference type="InterPro" id="IPR035963">
    <property type="entry name" value="FERM_2"/>
</dbReference>
<evidence type="ECO:0000259" key="13">
    <source>
        <dbReference type="PROSITE" id="PS50057"/>
    </source>
</evidence>
<feature type="region of interest" description="Disordered" evidence="12">
    <location>
        <begin position="931"/>
        <end position="957"/>
    </location>
</feature>
<dbReference type="RefSeq" id="XP_033236678.1">
    <property type="nucleotide sequence ID" value="XM_033380787.1"/>
</dbReference>
<gene>
    <name evidence="17" type="primary">Myo28B1</name>
</gene>
<dbReference type="Pfam" id="PF00063">
    <property type="entry name" value="Myosin_head"/>
    <property type="match status" value="1"/>
</dbReference>
<dbReference type="CDD" id="cd13198">
    <property type="entry name" value="FERM_C1_MyoVII"/>
    <property type="match status" value="1"/>
</dbReference>
<evidence type="ECO:0000256" key="7">
    <source>
        <dbReference type="ARBA" id="ARBA00023123"/>
    </source>
</evidence>
<dbReference type="Pfam" id="PF21989">
    <property type="entry name" value="RA_2"/>
    <property type="match status" value="2"/>
</dbReference>
<dbReference type="GO" id="GO:0005737">
    <property type="term" value="C:cytoplasm"/>
    <property type="evidence" value="ECO:0007669"/>
    <property type="project" value="UniProtKB-SubCell"/>
</dbReference>
<dbReference type="SUPFAM" id="SSF52540">
    <property type="entry name" value="P-loop containing nucleoside triphosphate hydrolases"/>
    <property type="match status" value="1"/>
</dbReference>
<dbReference type="InterPro" id="IPR000048">
    <property type="entry name" value="IQ_motif_EF-hand-BS"/>
</dbReference>
<dbReference type="InterPro" id="IPR019749">
    <property type="entry name" value="Band_41_domain"/>
</dbReference>
<evidence type="ECO:0000256" key="8">
    <source>
        <dbReference type="ARBA" id="ARBA00023175"/>
    </source>
</evidence>
<name>A0A6I8W089_DROPS</name>
<dbReference type="PANTHER" id="PTHR22692:SF26">
    <property type="entry name" value="SH3 DOMAIN-CONTAINING PROTEIN"/>
    <property type="match status" value="1"/>
</dbReference>
<dbReference type="GO" id="GO:0030182">
    <property type="term" value="P:neuron differentiation"/>
    <property type="evidence" value="ECO:0007669"/>
    <property type="project" value="UniProtKB-ARBA"/>
</dbReference>
<dbReference type="InterPro" id="IPR041793">
    <property type="entry name" value="MyoVII_FERM_C1"/>
</dbReference>
<dbReference type="PROSITE" id="PS51016">
    <property type="entry name" value="MYTH4"/>
    <property type="match status" value="2"/>
</dbReference>
<dbReference type="Gene3D" id="1.20.5.190">
    <property type="match status" value="1"/>
</dbReference>
<dbReference type="InterPro" id="IPR038185">
    <property type="entry name" value="MyTH4_dom_sf"/>
</dbReference>
<dbReference type="Gene3D" id="3.10.20.90">
    <property type="entry name" value="Phosphatidylinositol 3-kinase Catalytic Subunit, Chain A, domain 1"/>
    <property type="match status" value="2"/>
</dbReference>
<dbReference type="InterPro" id="IPR051567">
    <property type="entry name" value="Unconventional_Myosin_ATPase"/>
</dbReference>
<keyword evidence="3" id="KW-0963">Cytoplasm</keyword>
<dbReference type="CDD" id="cd17092">
    <property type="entry name" value="FERM1_F1_Myosin-VII"/>
    <property type="match status" value="1"/>
</dbReference>
<dbReference type="Pfam" id="PF02174">
    <property type="entry name" value="IRS"/>
    <property type="match status" value="1"/>
</dbReference>
<dbReference type="Gene3D" id="1.25.40.530">
    <property type="entry name" value="MyTH4 domain"/>
    <property type="match status" value="2"/>
</dbReference>
<dbReference type="InterPro" id="IPR002404">
    <property type="entry name" value="IRS_PTB"/>
</dbReference>
<feature type="domain" description="FERM" evidence="13">
    <location>
        <begin position="1859"/>
        <end position="2156"/>
    </location>
</feature>
<dbReference type="SMART" id="SM00242">
    <property type="entry name" value="MYSc"/>
    <property type="match status" value="1"/>
</dbReference>
<evidence type="ECO:0000256" key="2">
    <source>
        <dbReference type="ARBA" id="ARBA00008314"/>
    </source>
</evidence>
<dbReference type="Gene3D" id="6.20.240.20">
    <property type="match status" value="1"/>
</dbReference>
<dbReference type="InterPro" id="IPR001609">
    <property type="entry name" value="Myosin_head_motor_dom-like"/>
</dbReference>
<dbReference type="PRINTS" id="PR00193">
    <property type="entry name" value="MYOSINHEAVY"/>
</dbReference>
<reference evidence="17" key="1">
    <citation type="submission" date="2025-08" db="UniProtKB">
        <authorList>
            <consortium name="RefSeq"/>
        </authorList>
    </citation>
    <scope>IDENTIFICATION</scope>
    <source>
        <strain evidence="17">MV-25-SWS-2005</strain>
        <tissue evidence="17">Whole body</tissue>
    </source>
</reference>
<dbReference type="InParanoid" id="A0A6I8W089"/>
<evidence type="ECO:0000256" key="5">
    <source>
        <dbReference type="ARBA" id="ARBA00022741"/>
    </source>
</evidence>
<dbReference type="CDD" id="cd01381">
    <property type="entry name" value="MYSc_Myo7"/>
    <property type="match status" value="1"/>
</dbReference>
<evidence type="ECO:0000259" key="14">
    <source>
        <dbReference type="PROSITE" id="PS51016"/>
    </source>
</evidence>
<dbReference type="PANTHER" id="PTHR22692">
    <property type="entry name" value="MYOSIN VII, XV"/>
    <property type="match status" value="1"/>
</dbReference>
<keyword evidence="6 10" id="KW-0067">ATP-binding</keyword>
<feature type="coiled-coil region" evidence="11">
    <location>
        <begin position="846"/>
        <end position="920"/>
    </location>
</feature>
<dbReference type="Gene3D" id="1.20.80.10">
    <property type="match status" value="2"/>
</dbReference>
<organism evidence="16 17">
    <name type="scientific">Drosophila pseudoobscura pseudoobscura</name>
    <name type="common">Fruit fly</name>
    <dbReference type="NCBI Taxonomy" id="46245"/>
    <lineage>
        <taxon>Eukaryota</taxon>
        <taxon>Metazoa</taxon>
        <taxon>Ecdysozoa</taxon>
        <taxon>Arthropoda</taxon>
        <taxon>Hexapoda</taxon>
        <taxon>Insecta</taxon>
        <taxon>Pterygota</taxon>
        <taxon>Neoptera</taxon>
        <taxon>Endopterygota</taxon>
        <taxon>Diptera</taxon>
        <taxon>Brachycera</taxon>
        <taxon>Muscomorpha</taxon>
        <taxon>Ephydroidea</taxon>
        <taxon>Drosophilidae</taxon>
        <taxon>Drosophila</taxon>
        <taxon>Sophophora</taxon>
    </lineage>
</organism>
<dbReference type="SUPFAM" id="SSF50729">
    <property type="entry name" value="PH domain-like"/>
    <property type="match status" value="1"/>
</dbReference>
<dbReference type="CDD" id="cd14473">
    <property type="entry name" value="FERM_B-lobe"/>
    <property type="match status" value="2"/>
</dbReference>
<dbReference type="GO" id="GO:0003774">
    <property type="term" value="F:cytoskeletal motor activity"/>
    <property type="evidence" value="ECO:0007669"/>
    <property type="project" value="UniProtKB-UniRule"/>
</dbReference>
<protein>
    <submittedName>
        <fullName evidence="17">Myosin-VIIa isoform X1</fullName>
    </submittedName>
</protein>
<dbReference type="Pfam" id="PF24123">
    <property type="entry name" value="Myosin_VII_N"/>
    <property type="match status" value="1"/>
</dbReference>
<dbReference type="PROSITE" id="PS50057">
    <property type="entry name" value="FERM_3"/>
    <property type="match status" value="2"/>
</dbReference>
<sequence length="2158" mass="246131">MALRRILQGGGNSTALAAAVEGEYVWVKPQNATSEFAVPFGARIVRTEKTQTLVCDDRKKQFWVPAGDVLKAMHITSQEDVEDMITLGDLQEYTILRNLENRYAKQLIYTYTGSMLVAINPYQILPIYTNREIQLYRNKALNELPPHIFAISDNAFQRLQRHKENQCVVISGESGAGKTESTKLILQYLAAISGKHSWIEQQIIEANPIMEAFGNAKTVRNDNSSRFGKYIEIRFTPEGAIQGARIQQYLLEKSRIVFQSREERNYHIFYCMLAGLTPPERQRLMLQEQSPSQYHYLSQGGCFTLPGRGDAKDFADIRAAMKVLSFKPEEMWSILCLLAAILHLGNLRFKATEVANQEAAEVQDDETLKRVAKLLGIPVAPLNLALTQRTIFVHGEHVTTSLSKESALEGRDAFVKSLYDGIFVRIVRRINETINKQPDRPMNSIGVLDIFGFENFDNNSFEQLCINYANENLQQFFVGHIFKMEQDEYQNEHINWQHIEFQDNQQILDLIGMKPMNLMSLIDEESKFPKGTDSTLLEKLHVQHGNRSIYVKGKTTQTSLFGIRHYAGVVMYNPLGFLEKNRDSFSGDLRALVQRSANKYLVDIFPHEMPMDTAKKQPTLCVKFRNSLDMLMRTLAQAHPYFIRCIKPNEYKEPKNFDKELCVRQLRYSGMMETARIRRAGYPIRTAYRAFVERYRLLVPPTGPLEKCDCRQVAQQICLATLPADSDRQFGKTKLFLRDEDDASLEVQRSQLMLKSIVAIQRGFRRVLFRRYLQRYRQAIVTVQRHWRGRLQRRKYQIMRQGFHRLGACVASQQLTTKFTMVRCRTIKLQALSRGYLTRKDFQSKLAARRQQQKDEQQKMVRLKEEQELQRLKQQQEQKAQKELEQLRLNEEQEAQRLKAEEEQRLKAAEEQRLKDEAATRNALAMAALQQPKRTKSLKQEAPKAPTQQARMSLPPPPTTLIVAAPVATRPASQTAAKTTNGIAPIPESPQGYNDVESSKQMVDDVFGFLNDEPDAARKRLQAIASGDTIRLPKPVAKNIDTSDFSYLKYASTYFCGGATAQHERKPLKQALLKHELPLDEMASKAIWLTILRFMGDIPEVSPSSPILPLDDANIMSDLSRLLSAFGSSKPRLFVRQALKRPSKLQGSSQREAEMFYQHWLNASSSHLDKLHFIIGHGILKDNLRDEILAQICKQLYLNPSRTSYSRGWLLLSLCLSCFPPSTDFEPHLRSFMKQGTAQLQAAPSLQRLERTLMNGARCQPPSLLELQAIRGRQPLKLDIHLMDGETRRLQVDAASTAREAVQQLCQGLGLSDCFGFGLLMSLHGRLMPLGAGREHVLDAISVCEQRQLDAPWKLYLRKEMFATWHDPAVDPKATHLIYKQIMNGLKCGEYRCRSEKDIAMVCALACFIEHGPGAIGSLQTTEITAFVPSDLLAPGERAVQNWSRLIAATYERSSYVRQEQEAEQMAASQQRAKEDICLFAHLSWPMRHSRLFEVLRKEGPKLQSDELMLAINATGLFLIDETEQVLASCSFAELLKVHAESNEELHVRTVQQVNFVLQCSAAEDASEVINYMLDNLRQRSSFGVALDHSQELDDEDFLTLSPGDLVQFDSGVTGAQLMAGNAQQCWRGCVKGQWGQFAAGNVRVLATLTEPTAKLQEIFREGRFDEEAPKPVPRKAVLRRRQHNISQLAEMQFREAIESDKGPLSKYSPEPLKAPLLKALGSKPQLFQQALVIYHHILKYMGDIARSNLPVNTDLIFQPALQHPLLCDELYCQLMKQLSDNPSTEGEKRGWDLLYLATGLMAPSVLIMRELLILLRMRADSLADACLKRLKRSVQHGQRKQAPHLIEVEGIQQRCMHIYHKIYFPDDTVEAFEIESHTRGAELITEIAHRLELKTAVGYSIFLKTGDKVYAMPEADFVFDFISQLLYWLRQQKTIRSACDGHYQLHFMRKLWLNNQPGEDPNGDVIFSYPQELHKYLKGYYPIDCEQASQLAGLVYSADQEVSLQRLPEVLPRLVPEDLIPLQTVADWRQQILPRIHHEQLTEDQAKLLFLQALSQQQCFGSTFFVVKQQNDETLPECLLIAINSSGFHLLDAQTKQTLRSFEYSQLGMWSSGKNHFHIRFGNMIGASKLLCSTTQGYKMDDLLASYVRYFTDQDQG</sequence>
<evidence type="ECO:0000256" key="10">
    <source>
        <dbReference type="PROSITE-ProRule" id="PRU00782"/>
    </source>
</evidence>
<dbReference type="GO" id="GO:0005524">
    <property type="term" value="F:ATP binding"/>
    <property type="evidence" value="ECO:0007669"/>
    <property type="project" value="UniProtKB-UniRule"/>
</dbReference>
<dbReference type="PROSITE" id="PS51456">
    <property type="entry name" value="MYOSIN_MOTOR"/>
    <property type="match status" value="1"/>
</dbReference>
<evidence type="ECO:0000313" key="16">
    <source>
        <dbReference type="Proteomes" id="UP000001819"/>
    </source>
</evidence>
<keyword evidence="7 10" id="KW-0518">Myosin</keyword>
<dbReference type="Pfam" id="PF00612">
    <property type="entry name" value="IQ"/>
    <property type="match status" value="2"/>
</dbReference>
<feature type="binding site" evidence="10">
    <location>
        <begin position="172"/>
        <end position="179"/>
    </location>
    <ligand>
        <name>ATP</name>
        <dbReference type="ChEBI" id="CHEBI:30616"/>
    </ligand>
</feature>
<evidence type="ECO:0000256" key="12">
    <source>
        <dbReference type="SAM" id="MobiDB-lite"/>
    </source>
</evidence>
<proteinExistence type="inferred from homology"/>